<dbReference type="Proteomes" id="UP000287651">
    <property type="component" value="Unassembled WGS sequence"/>
</dbReference>
<evidence type="ECO:0000256" key="2">
    <source>
        <dbReference type="SAM" id="SignalP"/>
    </source>
</evidence>
<sequence length="155" mass="17452">MMKGRQRRQRWWWHRWSSKIVWLWKLQRTTSDPCGKLQREDMDGVCAHMAREGGGEAATVMQLGTVEFCDPSRVGNDACCKCYGRDRVVDEEDGSRGKSRGGSERQQRVMQTTMLAATEGKKGNDSDREEAALGHMAAVVGGEVDDCYSEYGEKP</sequence>
<organism evidence="3 4">
    <name type="scientific">Ensete ventricosum</name>
    <name type="common">Abyssinian banana</name>
    <name type="synonym">Musa ensete</name>
    <dbReference type="NCBI Taxonomy" id="4639"/>
    <lineage>
        <taxon>Eukaryota</taxon>
        <taxon>Viridiplantae</taxon>
        <taxon>Streptophyta</taxon>
        <taxon>Embryophyta</taxon>
        <taxon>Tracheophyta</taxon>
        <taxon>Spermatophyta</taxon>
        <taxon>Magnoliopsida</taxon>
        <taxon>Liliopsida</taxon>
        <taxon>Zingiberales</taxon>
        <taxon>Musaceae</taxon>
        <taxon>Ensete</taxon>
    </lineage>
</organism>
<evidence type="ECO:0000313" key="3">
    <source>
        <dbReference type="EMBL" id="RRT44544.1"/>
    </source>
</evidence>
<feature type="compositionally biased region" description="Basic and acidic residues" evidence="1">
    <location>
        <begin position="119"/>
        <end position="129"/>
    </location>
</feature>
<keyword evidence="2" id="KW-0732">Signal</keyword>
<accession>A0A426XYK1</accession>
<name>A0A426XYK1_ENSVE</name>
<reference evidence="3 4" key="1">
    <citation type="journal article" date="2014" name="Agronomy (Basel)">
        <title>A Draft Genome Sequence for Ensete ventricosum, the Drought-Tolerant Tree Against Hunger.</title>
        <authorList>
            <person name="Harrison J."/>
            <person name="Moore K.A."/>
            <person name="Paszkiewicz K."/>
            <person name="Jones T."/>
            <person name="Grant M."/>
            <person name="Ambacheew D."/>
            <person name="Muzemil S."/>
            <person name="Studholme D.J."/>
        </authorList>
    </citation>
    <scope>NUCLEOTIDE SEQUENCE [LARGE SCALE GENOMIC DNA]</scope>
</reference>
<gene>
    <name evidence="3" type="ORF">B296_00033879</name>
</gene>
<feature type="chain" id="PRO_5019109488" evidence="2">
    <location>
        <begin position="32"/>
        <end position="155"/>
    </location>
</feature>
<evidence type="ECO:0000313" key="4">
    <source>
        <dbReference type="Proteomes" id="UP000287651"/>
    </source>
</evidence>
<dbReference type="EMBL" id="AMZH03016402">
    <property type="protein sequence ID" value="RRT44544.1"/>
    <property type="molecule type" value="Genomic_DNA"/>
</dbReference>
<comment type="caution">
    <text evidence="3">The sequence shown here is derived from an EMBL/GenBank/DDBJ whole genome shotgun (WGS) entry which is preliminary data.</text>
</comment>
<protein>
    <submittedName>
        <fullName evidence="3">Uncharacterized protein</fullName>
    </submittedName>
</protein>
<feature type="region of interest" description="Disordered" evidence="1">
    <location>
        <begin position="90"/>
        <end position="129"/>
    </location>
</feature>
<evidence type="ECO:0000256" key="1">
    <source>
        <dbReference type="SAM" id="MobiDB-lite"/>
    </source>
</evidence>
<dbReference type="AlphaFoldDB" id="A0A426XYK1"/>
<proteinExistence type="predicted"/>
<feature type="signal peptide" evidence="2">
    <location>
        <begin position="1"/>
        <end position="31"/>
    </location>
</feature>